<accession>A0ABD5FCB5</accession>
<dbReference type="Gene3D" id="3.10.180.10">
    <property type="entry name" value="2,3-Dihydroxybiphenyl 1,2-Dioxygenase, domain 1"/>
    <property type="match status" value="1"/>
</dbReference>
<dbReference type="Proteomes" id="UP001264335">
    <property type="component" value="Unassembled WGS sequence"/>
</dbReference>
<protein>
    <submittedName>
        <fullName evidence="2">VOC family protein</fullName>
    </submittedName>
</protein>
<dbReference type="InterPro" id="IPR029068">
    <property type="entry name" value="Glyas_Bleomycin-R_OHBP_Dase"/>
</dbReference>
<proteinExistence type="predicted"/>
<dbReference type="AlphaFoldDB" id="A0ABD5FCB5"/>
<dbReference type="PANTHER" id="PTHR36437">
    <property type="entry name" value="GLYOXALASE/BLEOMYCIN RESISTANCE PROTEIN/DIOXYGENASE"/>
    <property type="match status" value="1"/>
</dbReference>
<evidence type="ECO:0000313" key="3">
    <source>
        <dbReference type="Proteomes" id="UP001264335"/>
    </source>
</evidence>
<dbReference type="SUPFAM" id="SSF54593">
    <property type="entry name" value="Glyoxalase/Bleomycin resistance protein/Dihydroxybiphenyl dioxygenase"/>
    <property type="match status" value="1"/>
</dbReference>
<comment type="caution">
    <text evidence="2">The sequence shown here is derived from an EMBL/GenBank/DDBJ whole genome shotgun (WGS) entry which is preliminary data.</text>
</comment>
<reference evidence="2 3" key="1">
    <citation type="submission" date="2023-03" db="EMBL/GenBank/DDBJ databases">
        <authorList>
            <person name="Shen W."/>
            <person name="Cai J."/>
        </authorList>
    </citation>
    <scope>NUCLEOTIDE SEQUENCE [LARGE SCALE GENOMIC DNA]</scope>
    <source>
        <strain evidence="2 3">Y2</strain>
    </source>
</reference>
<name>A0ABD5FCB5_ENTAV</name>
<feature type="domain" description="VOC" evidence="1">
    <location>
        <begin position="4"/>
        <end position="129"/>
    </location>
</feature>
<evidence type="ECO:0000259" key="1">
    <source>
        <dbReference type="PROSITE" id="PS51819"/>
    </source>
</evidence>
<dbReference type="InterPro" id="IPR004360">
    <property type="entry name" value="Glyas_Fos-R_dOase_dom"/>
</dbReference>
<dbReference type="InterPro" id="IPR037523">
    <property type="entry name" value="VOC_core"/>
</dbReference>
<dbReference type="RefSeq" id="WP_161169439.1">
    <property type="nucleotide sequence ID" value="NZ_JAHLOU010000001.1"/>
</dbReference>
<dbReference type="PANTHER" id="PTHR36437:SF2">
    <property type="entry name" value="GLYOXALASE_BLEOMYCIN RESISTANCE PROTEIN_DIOXYGENASE"/>
    <property type="match status" value="1"/>
</dbReference>
<dbReference type="PROSITE" id="PS51819">
    <property type="entry name" value="VOC"/>
    <property type="match status" value="1"/>
</dbReference>
<organism evidence="2 3">
    <name type="scientific">Enterococcus avium</name>
    <name type="common">Streptococcus avium</name>
    <dbReference type="NCBI Taxonomy" id="33945"/>
    <lineage>
        <taxon>Bacteria</taxon>
        <taxon>Bacillati</taxon>
        <taxon>Bacillota</taxon>
        <taxon>Bacilli</taxon>
        <taxon>Lactobacillales</taxon>
        <taxon>Enterococcaceae</taxon>
        <taxon>Enterococcus</taxon>
    </lineage>
</organism>
<gene>
    <name evidence="2" type="ORF">P7D79_17005</name>
</gene>
<dbReference type="EMBL" id="JARPWY010000058">
    <property type="protein sequence ID" value="MDT2515926.1"/>
    <property type="molecule type" value="Genomic_DNA"/>
</dbReference>
<dbReference type="Pfam" id="PF00903">
    <property type="entry name" value="Glyoxalase"/>
    <property type="match status" value="1"/>
</dbReference>
<evidence type="ECO:0000313" key="2">
    <source>
        <dbReference type="EMBL" id="MDT2515926.1"/>
    </source>
</evidence>
<sequence>MKQSLVHIALIVNDYDEALDFYTNVLDFDLIEDTYQPEQDKRWVVVSPRNSNGVTILLAKASKPIQKDFIGNQSGGRVFLFLGTDDFYRDYNNLVSKGVEFVREPKVADYGIVAVFKDLYGNLWDLVQFNRDHPMANRLV</sequence>
<dbReference type="CDD" id="cd07263">
    <property type="entry name" value="VOC_like"/>
    <property type="match status" value="1"/>
</dbReference>